<sequence length="162" mass="17871">MLGNCIASAMKTHNQLALQSSTILGVNLYFFEERTVSSAKFLPMLAITFSCWLLILACIVSSSGAQFTCGQFVYDARRFICCENTDLCKRDGTRDCCGRFCYNPTIDAIRRRSRCAATAKWSPVAPAVKALAAAPDATIRVGSSAKMEKLFFLKNQRSIIKC</sequence>
<evidence type="ECO:0000256" key="1">
    <source>
        <dbReference type="SAM" id="Phobius"/>
    </source>
</evidence>
<feature type="transmembrane region" description="Helical" evidence="1">
    <location>
        <begin position="41"/>
        <end position="60"/>
    </location>
</feature>
<name>A0ABR3L3C1_TRISP</name>
<comment type="caution">
    <text evidence="2">The sequence shown here is derived from an EMBL/GenBank/DDBJ whole genome shotgun (WGS) entry which is preliminary data.</text>
</comment>
<reference evidence="2 3" key="1">
    <citation type="submission" date="2024-07" db="EMBL/GenBank/DDBJ databases">
        <title>Enhanced genomic and transcriptomic resources for Trichinella pseudospiralis and T. spiralis underpin the discovery of pronounced molecular differences between stages and species.</title>
        <authorList>
            <person name="Pasi K.K."/>
            <person name="La Rosa G."/>
            <person name="Gomez-Morales M.A."/>
            <person name="Tosini F."/>
            <person name="Sumanam S."/>
            <person name="Young N.D."/>
            <person name="Chang B.C."/>
            <person name="Robin G.B."/>
        </authorList>
    </citation>
    <scope>NUCLEOTIDE SEQUENCE [LARGE SCALE GENOMIC DNA]</scope>
    <source>
        <strain evidence="2">ISS534</strain>
    </source>
</reference>
<evidence type="ECO:0000313" key="2">
    <source>
        <dbReference type="EMBL" id="KAL1246177.1"/>
    </source>
</evidence>
<protein>
    <submittedName>
        <fullName evidence="2">Protein arg11</fullName>
    </submittedName>
</protein>
<gene>
    <name evidence="2" type="ORF">TSPI_04650</name>
</gene>
<keyword evidence="1" id="KW-1133">Transmembrane helix</keyword>
<dbReference type="Proteomes" id="UP001558632">
    <property type="component" value="Unassembled WGS sequence"/>
</dbReference>
<accession>A0ABR3L3C1</accession>
<organism evidence="2 3">
    <name type="scientific">Trichinella spiralis</name>
    <name type="common">Trichina worm</name>
    <dbReference type="NCBI Taxonomy" id="6334"/>
    <lineage>
        <taxon>Eukaryota</taxon>
        <taxon>Metazoa</taxon>
        <taxon>Ecdysozoa</taxon>
        <taxon>Nematoda</taxon>
        <taxon>Enoplea</taxon>
        <taxon>Dorylaimia</taxon>
        <taxon>Trichinellida</taxon>
        <taxon>Trichinellidae</taxon>
        <taxon>Trichinella</taxon>
    </lineage>
</organism>
<keyword evidence="3" id="KW-1185">Reference proteome</keyword>
<dbReference type="EMBL" id="JBEUSY010000021">
    <property type="protein sequence ID" value="KAL1246177.1"/>
    <property type="molecule type" value="Genomic_DNA"/>
</dbReference>
<evidence type="ECO:0000313" key="3">
    <source>
        <dbReference type="Proteomes" id="UP001558632"/>
    </source>
</evidence>
<keyword evidence="1" id="KW-0472">Membrane</keyword>
<keyword evidence="1" id="KW-0812">Transmembrane</keyword>
<proteinExistence type="predicted"/>